<sequence>MLLVKHIDWVFMDNSDQEGLNKEGGNMDVPEIATIQKSGNSSTLSLHNSFDLLHEESELPSGEAQLSDKDLNHISKVTLIDSAEIVDKVSEEIVSLSQAAYYKDSDALKSVSYESANLITNNTLPTSVPTSPFQCIKTERLLFLGAATVYASSARDPTLDMQIVPPAPASLGDFILSPIIAFITTTDENLGPDKGKVAQYANVVNNFEACRKSENILRKFWTDDLDTDQTSDSTLELDNTE</sequence>
<dbReference type="Gramene" id="rna25870">
    <property type="protein sequence ID" value="RHN63194.1"/>
    <property type="gene ID" value="gene25870"/>
</dbReference>
<proteinExistence type="predicted"/>
<name>A0A396IG31_MEDTR</name>
<reference evidence="1" key="1">
    <citation type="journal article" date="2018" name="Nat. Plants">
        <title>Whole-genome landscape of Medicago truncatula symbiotic genes.</title>
        <authorList>
            <person name="Pecrix Y."/>
            <person name="Gamas P."/>
            <person name="Carrere S."/>
        </authorList>
    </citation>
    <scope>NUCLEOTIDE SEQUENCE</scope>
    <source>
        <tissue evidence="1">Leaves</tissue>
    </source>
</reference>
<dbReference type="EMBL" id="PSQE01000004">
    <property type="protein sequence ID" value="RHN63194.1"/>
    <property type="molecule type" value="Genomic_DNA"/>
</dbReference>
<gene>
    <name evidence="1" type="ORF">MtrunA17_Chr4g0055681</name>
</gene>
<evidence type="ECO:0000313" key="1">
    <source>
        <dbReference type="EMBL" id="RHN63194.1"/>
    </source>
</evidence>
<protein>
    <submittedName>
        <fullName evidence="1">Uncharacterized protein</fullName>
    </submittedName>
</protein>
<organism evidence="1">
    <name type="scientific">Medicago truncatula</name>
    <name type="common">Barrel medic</name>
    <name type="synonym">Medicago tribuloides</name>
    <dbReference type="NCBI Taxonomy" id="3880"/>
    <lineage>
        <taxon>Eukaryota</taxon>
        <taxon>Viridiplantae</taxon>
        <taxon>Streptophyta</taxon>
        <taxon>Embryophyta</taxon>
        <taxon>Tracheophyta</taxon>
        <taxon>Spermatophyta</taxon>
        <taxon>Magnoliopsida</taxon>
        <taxon>eudicotyledons</taxon>
        <taxon>Gunneridae</taxon>
        <taxon>Pentapetalae</taxon>
        <taxon>rosids</taxon>
        <taxon>fabids</taxon>
        <taxon>Fabales</taxon>
        <taxon>Fabaceae</taxon>
        <taxon>Papilionoideae</taxon>
        <taxon>50 kb inversion clade</taxon>
        <taxon>NPAAA clade</taxon>
        <taxon>Hologalegina</taxon>
        <taxon>IRL clade</taxon>
        <taxon>Trifolieae</taxon>
        <taxon>Medicago</taxon>
    </lineage>
</organism>
<dbReference type="AlphaFoldDB" id="A0A396IG31"/>
<dbReference type="Proteomes" id="UP000265566">
    <property type="component" value="Chromosome 4"/>
</dbReference>
<accession>A0A396IG31</accession>
<comment type="caution">
    <text evidence="1">The sequence shown here is derived from an EMBL/GenBank/DDBJ whole genome shotgun (WGS) entry which is preliminary data.</text>
</comment>